<evidence type="ECO:0000259" key="3">
    <source>
        <dbReference type="Pfam" id="PF12215"/>
    </source>
</evidence>
<dbReference type="InterPro" id="IPR014551">
    <property type="entry name" value="B_Glucosidase_GBA2-typ"/>
</dbReference>
<comment type="similarity">
    <text evidence="1">Belongs to the non-lysosomal glucosylceramidase family.</text>
</comment>
<reference evidence="5 6" key="1">
    <citation type="submission" date="2025-04" db="UniProtKB">
        <authorList>
            <consortium name="RefSeq"/>
        </authorList>
    </citation>
    <scope>IDENTIFICATION</scope>
    <source>
        <tissue evidence="5 6">Entire body</tissue>
    </source>
</reference>
<dbReference type="Pfam" id="PF04685">
    <property type="entry name" value="DUF608"/>
    <property type="match status" value="1"/>
</dbReference>
<gene>
    <name evidence="5 6 7" type="primary">LOC108733210</name>
</gene>
<dbReference type="RefSeq" id="XP_018319799.1">
    <property type="nucleotide sequence ID" value="XM_018464297.2"/>
</dbReference>
<feature type="domain" description="Glycosyl-hydrolase family 116 N-terminal" evidence="3">
    <location>
        <begin position="76"/>
        <end position="375"/>
    </location>
</feature>
<dbReference type="InterPro" id="IPR012341">
    <property type="entry name" value="6hp_glycosidase-like_sf"/>
</dbReference>
<dbReference type="OrthoDB" id="730489at2759"/>
<dbReference type="PANTHER" id="PTHR12654:SF0">
    <property type="entry name" value="NON-LYSOSOMAL GLUCOSYLCERAMIDASE"/>
    <property type="match status" value="1"/>
</dbReference>
<evidence type="ECO:0000259" key="2">
    <source>
        <dbReference type="Pfam" id="PF04685"/>
    </source>
</evidence>
<dbReference type="RefSeq" id="XP_018319798.1">
    <property type="nucleotide sequence ID" value="XM_018464296.2"/>
</dbReference>
<dbReference type="AlphaFoldDB" id="A0A1W4W6S7"/>
<comment type="function">
    <text evidence="1">Non-lysosomal glucosylceramidase that catalyzes the hydrolysis of glucosylceramide (GlcCer) to free glucose and ceramide.</text>
</comment>
<keyword evidence="4" id="KW-1185">Reference proteome</keyword>
<dbReference type="GO" id="GO:0005975">
    <property type="term" value="P:carbohydrate metabolic process"/>
    <property type="evidence" value="ECO:0007669"/>
    <property type="project" value="InterPro"/>
</dbReference>
<comment type="catalytic activity">
    <reaction evidence="1">
        <text>a beta-D-glucosyl-(1&lt;-&gt;1')-N-acylsphing-4-enine + H2O = an N-acylsphing-4-enine + D-glucose</text>
        <dbReference type="Rhea" id="RHEA:13269"/>
        <dbReference type="ChEBI" id="CHEBI:4167"/>
        <dbReference type="ChEBI" id="CHEBI:15377"/>
        <dbReference type="ChEBI" id="CHEBI:22801"/>
        <dbReference type="ChEBI" id="CHEBI:52639"/>
        <dbReference type="EC" id="3.2.1.45"/>
    </reaction>
</comment>
<feature type="domain" description="Glycosyl-hydrolase family 116 catalytic region" evidence="2">
    <location>
        <begin position="435"/>
        <end position="801"/>
    </location>
</feature>
<evidence type="ECO:0000313" key="7">
    <source>
        <dbReference type="RefSeq" id="XP_018319800.1"/>
    </source>
</evidence>
<evidence type="ECO:0000313" key="6">
    <source>
        <dbReference type="RefSeq" id="XP_018319799.1"/>
    </source>
</evidence>
<dbReference type="SUPFAM" id="SSF48208">
    <property type="entry name" value="Six-hairpin glycosidases"/>
    <property type="match status" value="1"/>
</dbReference>
<dbReference type="InterPro" id="IPR052566">
    <property type="entry name" value="Non-lysos_glucosylceramidase"/>
</dbReference>
<evidence type="ECO:0000313" key="4">
    <source>
        <dbReference type="Proteomes" id="UP000192223"/>
    </source>
</evidence>
<proteinExistence type="inferred from homology"/>
<keyword evidence="1" id="KW-0472">Membrane</keyword>
<dbReference type="Pfam" id="PF12215">
    <property type="entry name" value="Glyco_hydr_116N"/>
    <property type="match status" value="1"/>
</dbReference>
<dbReference type="InterPro" id="IPR024462">
    <property type="entry name" value="GH116_N"/>
</dbReference>
<dbReference type="GO" id="GO:0008422">
    <property type="term" value="F:beta-glucosidase activity"/>
    <property type="evidence" value="ECO:0007669"/>
    <property type="project" value="TreeGrafter"/>
</dbReference>
<dbReference type="InterPro" id="IPR008928">
    <property type="entry name" value="6-hairpin_glycosidase_sf"/>
</dbReference>
<dbReference type="GeneID" id="108733210"/>
<evidence type="ECO:0000313" key="5">
    <source>
        <dbReference type="RefSeq" id="XP_018319798.1"/>
    </source>
</evidence>
<dbReference type="KEGG" id="apln:108733210"/>
<dbReference type="PIRSF" id="PIRSF028944">
    <property type="entry name" value="Beta_gluc_GBA2"/>
    <property type="match status" value="1"/>
</dbReference>
<keyword evidence="1" id="KW-0443">Lipid metabolism</keyword>
<sequence>MESDEEARVPKYGFKVSLDYQFPENWTPRIPLKIKQLIQLLPLMLRYLWYYIIAWWHKRKPTMDYIKPVQALRIYGVPLGGIGSGTIGRGFKGEFCRYTLRPGNTEYHVVEANQFIVTIKNEKKETILQSLLSTYKRKTLKAWKNVIKGSQCKYTGLYPRAWTEYDLSEYGIILICRQISPVIPHNYTDSSLPCGIFVWEVKNFSNEERTITIALTIKNGTGDKHSDKAYACRAKGFSYLDKEGIVIHHQIDKMNCSYTLATKADTNRAISKCMYFDPNSDGSKVWKQLHDNGRFDNVVEKSAESYKEMGCAIASQVLLFPSQQQNIEFCLVWDMPNINFHLNEKKYFRYYTKIFGRENTSLKIMDYAFNNYRNWEKEIYKWQESVLNDDALPDWYKGVLFNQTYFISDGGTVWLDIDEEKSKTMPASDPRQKYGQFAILEGAEYRMYNTYDVHFYASFAFAMNWPQLQRVFQYEIRDTIFMEMNNMAWILYDGKRAERKIKNTVPHDIGDPWEEPFIRINAYNIHDVSEWRDLGVKFVLEVFRDYTLWKKKAHLDTRKYLEDMYGALKIIMQKFEKFDEDGDGLIENSGTPDQTFDSWIMTGASAYCGGLWLAALRAMIEICNELGKEQAKEKYQNILKKGTASFDKKLWNGSFYSFDAENPKIIMADQLCAHWYLKVSGIDDYSVFPKDKVRSAFDVIFKHNVKQFYNGKLGAVNGYIVDGGVDEGTIQSEESWTGVTYGLAAGMLAEEMLEEAWQTAGGMSETLEYQIGLAFETPEALFAVKVYRSVSYMRPLSIWAMQLAWENRKNYNVKVA</sequence>
<dbReference type="Proteomes" id="UP000192223">
    <property type="component" value="Unplaced"/>
</dbReference>
<dbReference type="PANTHER" id="PTHR12654">
    <property type="entry name" value="BILE ACID BETA-GLUCOSIDASE-RELATED"/>
    <property type="match status" value="1"/>
</dbReference>
<protein>
    <recommendedName>
        <fullName evidence="1">Non-lysosomal glucosylceramidase</fullName>
        <shortName evidence="1">NLGase</shortName>
        <ecNumber evidence="1">3.2.1.45</ecNumber>
    </recommendedName>
</protein>
<dbReference type="GO" id="GO:0016020">
    <property type="term" value="C:membrane"/>
    <property type="evidence" value="ECO:0007669"/>
    <property type="project" value="InterPro"/>
</dbReference>
<dbReference type="Gene3D" id="1.50.10.10">
    <property type="match status" value="1"/>
</dbReference>
<accession>A0A1W4W6S7</accession>
<dbReference type="GO" id="GO:0004348">
    <property type="term" value="F:glucosylceramidase activity"/>
    <property type="evidence" value="ECO:0007669"/>
    <property type="project" value="UniProtKB-EC"/>
</dbReference>
<evidence type="ECO:0000256" key="1">
    <source>
        <dbReference type="PIRNR" id="PIRNR028944"/>
    </source>
</evidence>
<dbReference type="GO" id="GO:0006680">
    <property type="term" value="P:glucosylceramide catabolic process"/>
    <property type="evidence" value="ECO:0007669"/>
    <property type="project" value="InterPro"/>
</dbReference>
<organism evidence="4 6">
    <name type="scientific">Agrilus planipennis</name>
    <name type="common">Emerald ash borer</name>
    <name type="synonym">Agrilus marcopoli</name>
    <dbReference type="NCBI Taxonomy" id="224129"/>
    <lineage>
        <taxon>Eukaryota</taxon>
        <taxon>Metazoa</taxon>
        <taxon>Ecdysozoa</taxon>
        <taxon>Arthropoda</taxon>
        <taxon>Hexapoda</taxon>
        <taxon>Insecta</taxon>
        <taxon>Pterygota</taxon>
        <taxon>Neoptera</taxon>
        <taxon>Endopterygota</taxon>
        <taxon>Coleoptera</taxon>
        <taxon>Polyphaga</taxon>
        <taxon>Elateriformia</taxon>
        <taxon>Buprestoidea</taxon>
        <taxon>Buprestidae</taxon>
        <taxon>Agrilinae</taxon>
        <taxon>Agrilus</taxon>
    </lineage>
</organism>
<dbReference type="STRING" id="224129.A0A1W4W6S7"/>
<keyword evidence="1" id="KW-0326">Glycosidase</keyword>
<dbReference type="RefSeq" id="XP_018319800.1">
    <property type="nucleotide sequence ID" value="XM_018464298.2"/>
</dbReference>
<name>A0A1W4W6S7_AGRPL</name>
<dbReference type="EC" id="3.2.1.45" evidence="1"/>
<keyword evidence="1" id="KW-0378">Hydrolase</keyword>
<dbReference type="InterPro" id="IPR006775">
    <property type="entry name" value="GH116_catalytic"/>
</dbReference>